<organism evidence="2 3">
    <name type="scientific">Armillaria tabescens</name>
    <name type="common">Ringless honey mushroom</name>
    <name type="synonym">Agaricus tabescens</name>
    <dbReference type="NCBI Taxonomy" id="1929756"/>
    <lineage>
        <taxon>Eukaryota</taxon>
        <taxon>Fungi</taxon>
        <taxon>Dikarya</taxon>
        <taxon>Basidiomycota</taxon>
        <taxon>Agaricomycotina</taxon>
        <taxon>Agaricomycetes</taxon>
        <taxon>Agaricomycetidae</taxon>
        <taxon>Agaricales</taxon>
        <taxon>Marasmiineae</taxon>
        <taxon>Physalacriaceae</taxon>
        <taxon>Desarmillaria</taxon>
    </lineage>
</organism>
<dbReference type="Proteomes" id="UP001175211">
    <property type="component" value="Unassembled WGS sequence"/>
</dbReference>
<dbReference type="AlphaFoldDB" id="A0AA39KB85"/>
<sequence>MAELENIGMKPANFIMTSFNPGTFAYTVARTVIIVLLLSAVLPPLTPRSAVKSLSKTVGDTMICYEKHKDMLDGSAGFSIEVKRLQNEVNTLKRRYLQVYDEASLTDLHSWKGCMVKAKDIWVKARRYQREAVKLRKRIKLAKFDARIHKVEATSEHHNWEGRGGQEHLKVK</sequence>
<evidence type="ECO:0000313" key="3">
    <source>
        <dbReference type="Proteomes" id="UP001175211"/>
    </source>
</evidence>
<proteinExistence type="predicted"/>
<evidence type="ECO:0000256" key="1">
    <source>
        <dbReference type="SAM" id="Coils"/>
    </source>
</evidence>
<keyword evidence="3" id="KW-1185">Reference proteome</keyword>
<dbReference type="EMBL" id="JAUEPS010000019">
    <property type="protein sequence ID" value="KAK0457957.1"/>
    <property type="molecule type" value="Genomic_DNA"/>
</dbReference>
<comment type="caution">
    <text evidence="2">The sequence shown here is derived from an EMBL/GenBank/DDBJ whole genome shotgun (WGS) entry which is preliminary data.</text>
</comment>
<protein>
    <submittedName>
        <fullName evidence="2">Uncharacterized protein</fullName>
    </submittedName>
</protein>
<dbReference type="RefSeq" id="XP_060330249.1">
    <property type="nucleotide sequence ID" value="XM_060469648.1"/>
</dbReference>
<feature type="coiled-coil region" evidence="1">
    <location>
        <begin position="75"/>
        <end position="102"/>
    </location>
</feature>
<gene>
    <name evidence="2" type="ORF">EV420DRAFT_1480135</name>
</gene>
<evidence type="ECO:0000313" key="2">
    <source>
        <dbReference type="EMBL" id="KAK0457957.1"/>
    </source>
</evidence>
<keyword evidence="1" id="KW-0175">Coiled coil</keyword>
<name>A0AA39KB85_ARMTA</name>
<reference evidence="2" key="1">
    <citation type="submission" date="2023-06" db="EMBL/GenBank/DDBJ databases">
        <authorList>
            <consortium name="Lawrence Berkeley National Laboratory"/>
            <person name="Ahrendt S."/>
            <person name="Sahu N."/>
            <person name="Indic B."/>
            <person name="Wong-Bajracharya J."/>
            <person name="Merenyi Z."/>
            <person name="Ke H.-M."/>
            <person name="Monk M."/>
            <person name="Kocsube S."/>
            <person name="Drula E."/>
            <person name="Lipzen A."/>
            <person name="Balint B."/>
            <person name="Henrissat B."/>
            <person name="Andreopoulos B."/>
            <person name="Martin F.M."/>
            <person name="Harder C.B."/>
            <person name="Rigling D."/>
            <person name="Ford K.L."/>
            <person name="Foster G.D."/>
            <person name="Pangilinan J."/>
            <person name="Papanicolaou A."/>
            <person name="Barry K."/>
            <person name="LaButti K."/>
            <person name="Viragh M."/>
            <person name="Koriabine M."/>
            <person name="Yan M."/>
            <person name="Riley R."/>
            <person name="Champramary S."/>
            <person name="Plett K.L."/>
            <person name="Tsai I.J."/>
            <person name="Slot J."/>
            <person name="Sipos G."/>
            <person name="Plett J."/>
            <person name="Nagy L.G."/>
            <person name="Grigoriev I.V."/>
        </authorList>
    </citation>
    <scope>NUCLEOTIDE SEQUENCE</scope>
    <source>
        <strain evidence="2">CCBAS 213</strain>
    </source>
</reference>
<accession>A0AA39KB85</accession>
<dbReference type="GeneID" id="85353196"/>